<proteinExistence type="predicted"/>
<dbReference type="EMBL" id="GISG01179220">
    <property type="protein sequence ID" value="MBA4653459.1"/>
    <property type="molecule type" value="Transcribed_RNA"/>
</dbReference>
<dbReference type="AlphaFoldDB" id="A0A7C8ZWJ6"/>
<reference evidence="1" key="2">
    <citation type="submission" date="2020-07" db="EMBL/GenBank/DDBJ databases">
        <authorList>
            <person name="Vera ALvarez R."/>
            <person name="Arias-Moreno D.M."/>
            <person name="Jimenez-Jacinto V."/>
            <person name="Jimenez-Bremont J.F."/>
            <person name="Swaminathan K."/>
            <person name="Moose S.P."/>
            <person name="Guerrero-Gonzalez M.L."/>
            <person name="Marino-Ramirez L."/>
            <person name="Landsman D."/>
            <person name="Rodriguez-Kessler M."/>
            <person name="Delgado-Sanchez P."/>
        </authorList>
    </citation>
    <scope>NUCLEOTIDE SEQUENCE</scope>
    <source>
        <tissue evidence="1">Cladode</tissue>
    </source>
</reference>
<name>A0A7C8ZWJ6_OPUST</name>
<accession>A0A7C8ZWJ6</accession>
<organism evidence="1">
    <name type="scientific">Opuntia streptacantha</name>
    <name type="common">Prickly pear cactus</name>
    <name type="synonym">Opuntia cardona</name>
    <dbReference type="NCBI Taxonomy" id="393608"/>
    <lineage>
        <taxon>Eukaryota</taxon>
        <taxon>Viridiplantae</taxon>
        <taxon>Streptophyta</taxon>
        <taxon>Embryophyta</taxon>
        <taxon>Tracheophyta</taxon>
        <taxon>Spermatophyta</taxon>
        <taxon>Magnoliopsida</taxon>
        <taxon>eudicotyledons</taxon>
        <taxon>Gunneridae</taxon>
        <taxon>Pentapetalae</taxon>
        <taxon>Caryophyllales</taxon>
        <taxon>Cactineae</taxon>
        <taxon>Cactaceae</taxon>
        <taxon>Opuntioideae</taxon>
        <taxon>Opuntia</taxon>
    </lineage>
</organism>
<reference evidence="1" key="1">
    <citation type="journal article" date="2013" name="J. Plant Res.">
        <title>Effect of fungi and light on seed germination of three Opuntia species from semiarid lands of central Mexico.</title>
        <authorList>
            <person name="Delgado-Sanchez P."/>
            <person name="Jimenez-Bremont J.F."/>
            <person name="Guerrero-Gonzalez Mde L."/>
            <person name="Flores J."/>
        </authorList>
    </citation>
    <scope>NUCLEOTIDE SEQUENCE</scope>
    <source>
        <tissue evidence="1">Cladode</tissue>
    </source>
</reference>
<sequence length="130" mass="14866">MSTFCSTLQTVVLPPPPPSNRGNFRFFLRLDPLSNEHKVFMIRFPRFPIRDLPYITITDYALSTGCWSNTRTREEYHYGWNLGMSLYANGVMHWMCREKSAVGDPTCDASFLSFDVASKAFSLTSLPGRL</sequence>
<protein>
    <recommendedName>
        <fullName evidence="2">F-box associated domain-containing protein</fullName>
    </recommendedName>
</protein>
<evidence type="ECO:0000313" key="1">
    <source>
        <dbReference type="EMBL" id="MBA4653459.1"/>
    </source>
</evidence>
<evidence type="ECO:0008006" key="2">
    <source>
        <dbReference type="Google" id="ProtNLM"/>
    </source>
</evidence>